<dbReference type="Pfam" id="PF22590">
    <property type="entry name" value="Cas3-like_C_2"/>
    <property type="match status" value="1"/>
</dbReference>
<dbReference type="GO" id="GO:0016787">
    <property type="term" value="F:hydrolase activity"/>
    <property type="evidence" value="ECO:0007669"/>
    <property type="project" value="UniProtKB-KW"/>
</dbReference>
<evidence type="ECO:0000256" key="8">
    <source>
        <dbReference type="ARBA" id="ARBA00022840"/>
    </source>
</evidence>
<evidence type="ECO:0000256" key="7">
    <source>
        <dbReference type="ARBA" id="ARBA00022806"/>
    </source>
</evidence>
<evidence type="ECO:0000256" key="5">
    <source>
        <dbReference type="ARBA" id="ARBA00022741"/>
    </source>
</evidence>
<name>Q2RY15_RHORT</name>
<dbReference type="InterPro" id="IPR054712">
    <property type="entry name" value="Cas3-like_dom"/>
</dbReference>
<comment type="similarity">
    <text evidence="2">In the central section; belongs to the CRISPR-associated helicase Cas3 family.</text>
</comment>
<keyword evidence="9" id="KW-0051">Antiviral defense</keyword>
<dbReference type="EnsemblBacteria" id="ABC20980">
    <property type="protein sequence ID" value="ABC20980"/>
    <property type="gene ID" value="Rru_A0175"/>
</dbReference>
<dbReference type="InterPro" id="IPR027417">
    <property type="entry name" value="P-loop_NTPase"/>
</dbReference>
<dbReference type="GO" id="GO:0003724">
    <property type="term" value="F:RNA helicase activity"/>
    <property type="evidence" value="ECO:0007669"/>
    <property type="project" value="TreeGrafter"/>
</dbReference>
<dbReference type="PROSITE" id="PS51643">
    <property type="entry name" value="HD_CAS3"/>
    <property type="match status" value="1"/>
</dbReference>
<feature type="domain" description="HD Cas3-type" evidence="10">
    <location>
        <begin position="47"/>
        <end position="231"/>
    </location>
</feature>
<dbReference type="Proteomes" id="UP000001929">
    <property type="component" value="Chromosome"/>
</dbReference>
<proteinExistence type="inferred from homology"/>
<evidence type="ECO:0000313" key="12">
    <source>
        <dbReference type="Proteomes" id="UP000001929"/>
    </source>
</evidence>
<dbReference type="Gene3D" id="1.10.3210.30">
    <property type="match status" value="1"/>
</dbReference>
<keyword evidence="4" id="KW-0479">Metal-binding</keyword>
<dbReference type="GO" id="GO:0005524">
    <property type="term" value="F:ATP binding"/>
    <property type="evidence" value="ECO:0007669"/>
    <property type="project" value="UniProtKB-KW"/>
</dbReference>
<dbReference type="Gene3D" id="3.40.50.300">
    <property type="entry name" value="P-loop containing nucleotide triphosphate hydrolases"/>
    <property type="match status" value="2"/>
</dbReference>
<dbReference type="Pfam" id="PF18019">
    <property type="entry name" value="Cas3_HD"/>
    <property type="match status" value="1"/>
</dbReference>
<keyword evidence="12" id="KW-1185">Reference proteome</keyword>
<keyword evidence="7" id="KW-0347">Helicase</keyword>
<dbReference type="AlphaFoldDB" id="Q2RY15"/>
<dbReference type="STRING" id="269796.Rru_A0175"/>
<organism evidence="11 12">
    <name type="scientific">Rhodospirillum rubrum (strain ATCC 11170 / ATH 1.1.1 / DSM 467 / LMG 4362 / NCIMB 8255 / S1)</name>
    <dbReference type="NCBI Taxonomy" id="269796"/>
    <lineage>
        <taxon>Bacteria</taxon>
        <taxon>Pseudomonadati</taxon>
        <taxon>Pseudomonadota</taxon>
        <taxon>Alphaproteobacteria</taxon>
        <taxon>Rhodospirillales</taxon>
        <taxon>Rhodospirillaceae</taxon>
        <taxon>Rhodospirillum</taxon>
    </lineage>
</organism>
<evidence type="ECO:0000256" key="2">
    <source>
        <dbReference type="ARBA" id="ARBA00009046"/>
    </source>
</evidence>
<comment type="similarity">
    <text evidence="1">In the N-terminal section; belongs to the CRISPR-associated nuclease Cas3-HD family.</text>
</comment>
<dbReference type="InterPro" id="IPR006483">
    <property type="entry name" value="CRISPR-assoc_Cas3_HD"/>
</dbReference>
<evidence type="ECO:0000259" key="10">
    <source>
        <dbReference type="PROSITE" id="PS51643"/>
    </source>
</evidence>
<keyword evidence="8" id="KW-0067">ATP-binding</keyword>
<dbReference type="PANTHER" id="PTHR47963:SF9">
    <property type="entry name" value="CRISPR-ASSOCIATED ENDONUCLEASE_HELICASE CAS3"/>
    <property type="match status" value="1"/>
</dbReference>
<dbReference type="HOGENOM" id="CLU_013924_2_0_5"/>
<dbReference type="GO" id="GO:0004518">
    <property type="term" value="F:nuclease activity"/>
    <property type="evidence" value="ECO:0007669"/>
    <property type="project" value="UniProtKB-KW"/>
</dbReference>
<protein>
    <submittedName>
        <fullName evidence="11">CRISPR-associated helicase, Cas3 family</fullName>
    </submittedName>
</protein>
<dbReference type="SUPFAM" id="SSF52540">
    <property type="entry name" value="P-loop containing nucleoside triphosphate hydrolases"/>
    <property type="match status" value="1"/>
</dbReference>
<dbReference type="GO" id="GO:0003723">
    <property type="term" value="F:RNA binding"/>
    <property type="evidence" value="ECO:0007669"/>
    <property type="project" value="TreeGrafter"/>
</dbReference>
<dbReference type="eggNOG" id="COG1203">
    <property type="taxonomic scope" value="Bacteria"/>
</dbReference>
<dbReference type="InterPro" id="IPR006474">
    <property type="entry name" value="Helicase_Cas3_CRISPR-ass_core"/>
</dbReference>
<keyword evidence="5" id="KW-0547">Nucleotide-binding</keyword>
<evidence type="ECO:0000256" key="6">
    <source>
        <dbReference type="ARBA" id="ARBA00022801"/>
    </source>
</evidence>
<dbReference type="KEGG" id="rru:Rru_A0175"/>
<sequence length="920" mass="99970">MAKPLATPLVATAVSPRWPDPYRKTDLMTLPRWILGYWGKARPARADGPAWHPLAYHGLDVAAAMAALLDLRPALLNAIARAAGLSPQDARRALILLAAFHDLGKFAENFQQKVEIPGIIPAAPGVIGSSQRGHGGVGLRLWETAVQAGPAPLSVIAARLGQWIDAAFGHHGAPVESKGFHLAEALSPAARDDALAFVNDCLGFLPMPEASVDGADEIWQVAGLLILADWIGSNQTWFPYAPPDSSLEAYWQKAQGNAKDALAKAALREAPIAPGLDLSDLIGPQARPSPLQRFAAAEAPPREPTLYIIEDLTGSGKTEAALLLAHRLMAAGQAEGLYWALPSKATANALYARLAAVYRRLFQPDTDISPWIVLAHGDRDLNPLFADSRRPGGEYYGETRLADEQSAEAQCAAFLADDMKKTFLGQIGIGTIDQALLSVLPVRHQSLRICALSRRVLVVDEAHAYDDYVQAELARLLEFHSALGGSAIVLSATLTKSQRRDLCRRYQRTRGGDLPNAGAVKLTEDAFPLVTRVSAQSLVETPQDAARGTRRDLPFRLFSTVDQALESLIDAASAGLCGVYIRNTVTDAIAAVQRLRALAPPGVDVALFHARFALGDRLAHENNALGRFGKNSTPDDRRGRILVATQVVEQSLDVDFDVMVTDLCPMDLLIQRAGRLHRHADRPSRPPPVLSVVAPPTEGAITAQWYAALFPQGQFVYRDVGQLWRTLSVLKERGGLPLLSASPRLLIEAVFGDSAAPLPPTLEQPSFKAEGKRQAERAVGYVVSLERSAGYSQQVDAWKTETQATTRLGDQGIRLRLARWQKGQLRPWFDDPDPWRAWRLSEVSVRRGFGTPIPPDALAAKAMAAHQARWPDRSDPPLLVALTATDDPDLWGATWSDEDDAVRRLHYSASEGFQIDEILP</sequence>
<evidence type="ECO:0000256" key="9">
    <source>
        <dbReference type="ARBA" id="ARBA00023118"/>
    </source>
</evidence>
<dbReference type="CDD" id="cd09641">
    <property type="entry name" value="Cas3''_I"/>
    <property type="match status" value="1"/>
</dbReference>
<gene>
    <name evidence="11" type="ordered locus">Rru_A0175</name>
</gene>
<dbReference type="InterPro" id="IPR038257">
    <property type="entry name" value="CRISPR-assoc_Cas3_HD_sf"/>
</dbReference>
<evidence type="ECO:0000313" key="11">
    <source>
        <dbReference type="EMBL" id="ABC20980.1"/>
    </source>
</evidence>
<keyword evidence="3" id="KW-0540">Nuclease</keyword>
<dbReference type="InterPro" id="IPR001650">
    <property type="entry name" value="Helicase_C-like"/>
</dbReference>
<dbReference type="EMBL" id="CP000230">
    <property type="protein sequence ID" value="ABC20980.1"/>
    <property type="molecule type" value="Genomic_DNA"/>
</dbReference>
<dbReference type="GO" id="GO:0046872">
    <property type="term" value="F:metal ion binding"/>
    <property type="evidence" value="ECO:0007669"/>
    <property type="project" value="UniProtKB-KW"/>
</dbReference>
<keyword evidence="6" id="KW-0378">Hydrolase</keyword>
<dbReference type="InterPro" id="IPR050547">
    <property type="entry name" value="DEAD_box_RNA_helicases"/>
</dbReference>
<accession>Q2RY15</accession>
<evidence type="ECO:0000256" key="1">
    <source>
        <dbReference type="ARBA" id="ARBA00006847"/>
    </source>
</evidence>
<evidence type="ECO:0000256" key="3">
    <source>
        <dbReference type="ARBA" id="ARBA00022722"/>
    </source>
</evidence>
<evidence type="ECO:0000256" key="4">
    <source>
        <dbReference type="ARBA" id="ARBA00022723"/>
    </source>
</evidence>
<dbReference type="NCBIfam" id="TIGR01587">
    <property type="entry name" value="cas3_core"/>
    <property type="match status" value="1"/>
</dbReference>
<dbReference type="PATRIC" id="fig|269796.9.peg.228"/>
<dbReference type="PANTHER" id="PTHR47963">
    <property type="entry name" value="DEAD-BOX ATP-DEPENDENT RNA HELICASE 47, MITOCHONDRIAL"/>
    <property type="match status" value="1"/>
</dbReference>
<dbReference type="SMART" id="SM00490">
    <property type="entry name" value="HELICc"/>
    <property type="match status" value="1"/>
</dbReference>
<reference evidence="11 12" key="1">
    <citation type="journal article" date="2011" name="Stand. Genomic Sci.">
        <title>Complete genome sequence of Rhodospirillum rubrum type strain (S1).</title>
        <authorList>
            <person name="Munk A.C."/>
            <person name="Copeland A."/>
            <person name="Lucas S."/>
            <person name="Lapidus A."/>
            <person name="Del Rio T.G."/>
            <person name="Barry K."/>
            <person name="Detter J.C."/>
            <person name="Hammon N."/>
            <person name="Israni S."/>
            <person name="Pitluck S."/>
            <person name="Brettin T."/>
            <person name="Bruce D."/>
            <person name="Han C."/>
            <person name="Tapia R."/>
            <person name="Gilna P."/>
            <person name="Schmutz J."/>
            <person name="Larimer F."/>
            <person name="Land M."/>
            <person name="Kyrpides N.C."/>
            <person name="Mavromatis K."/>
            <person name="Richardson P."/>
            <person name="Rohde M."/>
            <person name="Goker M."/>
            <person name="Klenk H.P."/>
            <person name="Zhang Y."/>
            <person name="Roberts G.P."/>
            <person name="Reslewic S."/>
            <person name="Schwartz D.C."/>
        </authorList>
    </citation>
    <scope>NUCLEOTIDE SEQUENCE [LARGE SCALE GENOMIC DNA]</scope>
    <source>
        <strain evidence="12">ATCC 11170 / ATH 1.1.1 / DSM 467 / LMG 4362 / NCIMB 8255 / S1</strain>
    </source>
</reference>
<dbReference type="GO" id="GO:0051607">
    <property type="term" value="P:defense response to virus"/>
    <property type="evidence" value="ECO:0007669"/>
    <property type="project" value="UniProtKB-KW"/>
</dbReference>
<dbReference type="PhylomeDB" id="Q2RY15"/>
<dbReference type="NCBIfam" id="TIGR01596">
    <property type="entry name" value="cas3_HD"/>
    <property type="match status" value="1"/>
</dbReference>